<keyword evidence="6 7" id="KW-0472">Membrane</keyword>
<evidence type="ECO:0000256" key="5">
    <source>
        <dbReference type="ARBA" id="ARBA00022989"/>
    </source>
</evidence>
<feature type="transmembrane region" description="Helical" evidence="7">
    <location>
        <begin position="336"/>
        <end position="355"/>
    </location>
</feature>
<evidence type="ECO:0000256" key="2">
    <source>
        <dbReference type="ARBA" id="ARBA00007430"/>
    </source>
</evidence>
<feature type="transmembrane region" description="Helical" evidence="7">
    <location>
        <begin position="220"/>
        <end position="241"/>
    </location>
</feature>
<keyword evidence="9" id="KW-1185">Reference proteome</keyword>
<dbReference type="PANTHER" id="PTHR30250">
    <property type="entry name" value="PST FAMILY PREDICTED COLANIC ACID TRANSPORTER"/>
    <property type="match status" value="1"/>
</dbReference>
<proteinExistence type="inferred from homology"/>
<dbReference type="AlphaFoldDB" id="A0A085WUZ2"/>
<name>A0A085WUZ2_9BACT</name>
<feature type="transmembrane region" description="Helical" evidence="7">
    <location>
        <begin position="165"/>
        <end position="184"/>
    </location>
</feature>
<evidence type="ECO:0000313" key="9">
    <source>
        <dbReference type="Proteomes" id="UP000028725"/>
    </source>
</evidence>
<dbReference type="GO" id="GO:0005886">
    <property type="term" value="C:plasma membrane"/>
    <property type="evidence" value="ECO:0007669"/>
    <property type="project" value="UniProtKB-SubCell"/>
</dbReference>
<dbReference type="OrthoDB" id="5486360at2"/>
<comment type="caution">
    <text evidence="8">The sequence shown here is derived from an EMBL/GenBank/DDBJ whole genome shotgun (WGS) entry which is preliminary data.</text>
</comment>
<feature type="transmembrane region" description="Helical" evidence="7">
    <location>
        <begin position="367"/>
        <end position="386"/>
    </location>
</feature>
<evidence type="ECO:0000256" key="7">
    <source>
        <dbReference type="SAM" id="Phobius"/>
    </source>
</evidence>
<dbReference type="RefSeq" id="WP_044183563.1">
    <property type="nucleotide sequence ID" value="NZ_JMCB01000002.1"/>
</dbReference>
<comment type="subcellular location">
    <subcellularLocation>
        <location evidence="1">Cell membrane</location>
        <topology evidence="1">Multi-pass membrane protein</topology>
    </subcellularLocation>
</comment>
<evidence type="ECO:0000256" key="1">
    <source>
        <dbReference type="ARBA" id="ARBA00004651"/>
    </source>
</evidence>
<feature type="transmembrane region" description="Helical" evidence="7">
    <location>
        <begin position="303"/>
        <end position="324"/>
    </location>
</feature>
<sequence length="504" mass="53417">MNATAAPEATTSEVKARAQKGVLVLAARTLVSQGLRVVSALCLSRLLFPDDYGLFGIVSYAATLGAYMGDLGLSAALVRQTREPTAEETSTLFWGHQVLTGLVAIIVSLLAPTLVAGYALGAQALPMLYVMAAGLFFYSLRVIPLMALERQLAFPVIARAEIIENLAQVVITIGLAALGCGAWALAGGGLARGVVGLVCIWMASPWRPQFTFHGSIIRRLLGFGLAYQLPPIVAAFTAGWVPLVVGRVLGKDSVGLVNWAWALASTPMMLSAILNRVAFPAYCRLQDDPVGFAEYLRTSLRRLSAALCLLIPLAVLAVPVAVPLLFGERWVPAVPLVQWFSMECILVTLTGLLATAQNAGGRPWERLAVTVGVGASKWALGLWLIHRFGLNGVGPLGVVVGLGELWVTAWLVSRLNPALRGIVTEVVEPFVTVGLLLLGACLAAAYAFREGLWAQALAGGVLFSGLFLLRERLPGRVPLVAELRTIVALVRARRRGVAPGGAVP</sequence>
<feature type="transmembrane region" description="Helical" evidence="7">
    <location>
        <begin position="98"/>
        <end position="120"/>
    </location>
</feature>
<dbReference type="PANTHER" id="PTHR30250:SF10">
    <property type="entry name" value="LIPOPOLYSACCHARIDE BIOSYNTHESIS PROTEIN WZXC"/>
    <property type="match status" value="1"/>
</dbReference>
<keyword evidence="3" id="KW-1003">Cell membrane</keyword>
<feature type="transmembrane region" description="Helical" evidence="7">
    <location>
        <begin position="392"/>
        <end position="413"/>
    </location>
</feature>
<dbReference type="STRING" id="394096.DB31_3635"/>
<feature type="transmembrane region" description="Helical" evidence="7">
    <location>
        <begin position="425"/>
        <end position="446"/>
    </location>
</feature>
<feature type="transmembrane region" description="Helical" evidence="7">
    <location>
        <begin position="126"/>
        <end position="144"/>
    </location>
</feature>
<dbReference type="Proteomes" id="UP000028725">
    <property type="component" value="Unassembled WGS sequence"/>
</dbReference>
<reference evidence="8 9" key="1">
    <citation type="submission" date="2014-04" db="EMBL/GenBank/DDBJ databases">
        <title>Genome assembly of Hyalangium minutum DSM 14724.</title>
        <authorList>
            <person name="Sharma G."/>
            <person name="Subramanian S."/>
        </authorList>
    </citation>
    <scope>NUCLEOTIDE SEQUENCE [LARGE SCALE GENOMIC DNA]</scope>
    <source>
        <strain evidence="8 9">DSM 14724</strain>
    </source>
</reference>
<dbReference type="Pfam" id="PF13440">
    <property type="entry name" value="Polysacc_synt_3"/>
    <property type="match status" value="1"/>
</dbReference>
<protein>
    <submittedName>
        <fullName evidence="8">Polysaccharide biosynthesis protein</fullName>
    </submittedName>
</protein>
<keyword evidence="4 7" id="KW-0812">Transmembrane</keyword>
<dbReference type="PATRIC" id="fig|394096.3.peg.1283"/>
<evidence type="ECO:0000313" key="8">
    <source>
        <dbReference type="EMBL" id="KFE71505.1"/>
    </source>
</evidence>
<organism evidence="8 9">
    <name type="scientific">Hyalangium minutum</name>
    <dbReference type="NCBI Taxonomy" id="394096"/>
    <lineage>
        <taxon>Bacteria</taxon>
        <taxon>Pseudomonadati</taxon>
        <taxon>Myxococcota</taxon>
        <taxon>Myxococcia</taxon>
        <taxon>Myxococcales</taxon>
        <taxon>Cystobacterineae</taxon>
        <taxon>Archangiaceae</taxon>
        <taxon>Hyalangium</taxon>
    </lineage>
</organism>
<evidence type="ECO:0000256" key="3">
    <source>
        <dbReference type="ARBA" id="ARBA00022475"/>
    </source>
</evidence>
<feature type="transmembrane region" description="Helical" evidence="7">
    <location>
        <begin position="54"/>
        <end position="78"/>
    </location>
</feature>
<evidence type="ECO:0000256" key="6">
    <source>
        <dbReference type="ARBA" id="ARBA00023136"/>
    </source>
</evidence>
<keyword evidence="5 7" id="KW-1133">Transmembrane helix</keyword>
<feature type="transmembrane region" description="Helical" evidence="7">
    <location>
        <begin position="22"/>
        <end position="48"/>
    </location>
</feature>
<feature type="transmembrane region" description="Helical" evidence="7">
    <location>
        <begin position="452"/>
        <end position="469"/>
    </location>
</feature>
<accession>A0A085WUZ2</accession>
<gene>
    <name evidence="8" type="ORF">DB31_3635</name>
</gene>
<evidence type="ECO:0000256" key="4">
    <source>
        <dbReference type="ARBA" id="ARBA00022692"/>
    </source>
</evidence>
<dbReference type="EMBL" id="JMCB01000002">
    <property type="protein sequence ID" value="KFE71505.1"/>
    <property type="molecule type" value="Genomic_DNA"/>
</dbReference>
<comment type="similarity">
    <text evidence="2">Belongs to the polysaccharide synthase family.</text>
</comment>
<dbReference type="InterPro" id="IPR050833">
    <property type="entry name" value="Poly_Biosynth_Transport"/>
</dbReference>
<feature type="transmembrane region" description="Helical" evidence="7">
    <location>
        <begin position="190"/>
        <end position="208"/>
    </location>
</feature>
<feature type="transmembrane region" description="Helical" evidence="7">
    <location>
        <begin position="261"/>
        <end position="282"/>
    </location>
</feature>